<organism evidence="1 2">
    <name type="scientific">Mariprofundus aestuarium</name>
    <dbReference type="NCBI Taxonomy" id="1921086"/>
    <lineage>
        <taxon>Bacteria</taxon>
        <taxon>Pseudomonadati</taxon>
        <taxon>Pseudomonadota</taxon>
        <taxon>Candidatius Mariprofundia</taxon>
        <taxon>Mariprofundales</taxon>
        <taxon>Mariprofundaceae</taxon>
        <taxon>Mariprofundus</taxon>
    </lineage>
</organism>
<dbReference type="KEGG" id="maes:Ga0123461_2244"/>
<dbReference type="Proteomes" id="UP000231701">
    <property type="component" value="Chromosome"/>
</dbReference>
<dbReference type="AlphaFoldDB" id="A0A2K8L352"/>
<dbReference type="EMBL" id="CP018799">
    <property type="protein sequence ID" value="ATX80649.1"/>
    <property type="molecule type" value="Genomic_DNA"/>
</dbReference>
<keyword evidence="2" id="KW-1185">Reference proteome</keyword>
<evidence type="ECO:0000313" key="1">
    <source>
        <dbReference type="EMBL" id="ATX80649.1"/>
    </source>
</evidence>
<evidence type="ECO:0000313" key="2">
    <source>
        <dbReference type="Proteomes" id="UP000231701"/>
    </source>
</evidence>
<protein>
    <submittedName>
        <fullName evidence="1">Uncharacterized protein</fullName>
    </submittedName>
</protein>
<sequence length="82" mass="9605">MQQVQMNRQELQHIIHYIIPPHVPYMPRLGCTTVGNFMLIVSFIKISLNCNLKLKSELKQHTELRVFIEKAGLLTPWTYPSK</sequence>
<proteinExistence type="predicted"/>
<gene>
    <name evidence="1" type="ORF">Ga0123461_2244</name>
</gene>
<name>A0A2K8L352_MARES</name>
<accession>A0A2K8L352</accession>
<reference evidence="1 2" key="1">
    <citation type="submission" date="2016-12" db="EMBL/GenBank/DDBJ databases">
        <title>Isolation and genomic insights into novel planktonic Zetaproteobacteria from stratified waters of the Chesapeake Bay.</title>
        <authorList>
            <person name="McAllister S.M."/>
            <person name="Kato S."/>
            <person name="Chan C.S."/>
            <person name="Chiu B.K."/>
            <person name="Field E.K."/>
        </authorList>
    </citation>
    <scope>NUCLEOTIDE SEQUENCE [LARGE SCALE GENOMIC DNA]</scope>
    <source>
        <strain evidence="1 2">CP-5</strain>
    </source>
</reference>